<proteinExistence type="predicted"/>
<dbReference type="AlphaFoldDB" id="A0AAD5S5F6"/>
<evidence type="ECO:0000259" key="1">
    <source>
        <dbReference type="PROSITE" id="PS50011"/>
    </source>
</evidence>
<dbReference type="InterPro" id="IPR000719">
    <property type="entry name" value="Prot_kinase_dom"/>
</dbReference>
<evidence type="ECO:0000313" key="3">
    <source>
        <dbReference type="Proteomes" id="UP001212841"/>
    </source>
</evidence>
<evidence type="ECO:0000313" key="2">
    <source>
        <dbReference type="EMBL" id="KAJ3046820.1"/>
    </source>
</evidence>
<organism evidence="2 3">
    <name type="scientific">Rhizophlyctis rosea</name>
    <dbReference type="NCBI Taxonomy" id="64517"/>
    <lineage>
        <taxon>Eukaryota</taxon>
        <taxon>Fungi</taxon>
        <taxon>Fungi incertae sedis</taxon>
        <taxon>Chytridiomycota</taxon>
        <taxon>Chytridiomycota incertae sedis</taxon>
        <taxon>Chytridiomycetes</taxon>
        <taxon>Rhizophlyctidales</taxon>
        <taxon>Rhizophlyctidaceae</taxon>
        <taxon>Rhizophlyctis</taxon>
    </lineage>
</organism>
<dbReference type="PANTHER" id="PTHR24362:SF309">
    <property type="entry name" value="PROTEIN KINASE DOMAIN-CONTAINING PROTEIN"/>
    <property type="match status" value="1"/>
</dbReference>
<dbReference type="GO" id="GO:0005524">
    <property type="term" value="F:ATP binding"/>
    <property type="evidence" value="ECO:0007669"/>
    <property type="project" value="InterPro"/>
</dbReference>
<gene>
    <name evidence="2" type="ORF">HK097_000482</name>
</gene>
<dbReference type="PROSITE" id="PS50011">
    <property type="entry name" value="PROTEIN_KINASE_DOM"/>
    <property type="match status" value="1"/>
</dbReference>
<dbReference type="GO" id="GO:0004672">
    <property type="term" value="F:protein kinase activity"/>
    <property type="evidence" value="ECO:0007669"/>
    <property type="project" value="InterPro"/>
</dbReference>
<feature type="domain" description="Protein kinase" evidence="1">
    <location>
        <begin position="1"/>
        <end position="83"/>
    </location>
</feature>
<feature type="non-terminal residue" evidence="2">
    <location>
        <position position="1"/>
    </location>
</feature>
<protein>
    <recommendedName>
        <fullName evidence="1">Protein kinase domain-containing protein</fullName>
    </recommendedName>
</protein>
<dbReference type="InterPro" id="IPR008271">
    <property type="entry name" value="Ser/Thr_kinase_AS"/>
</dbReference>
<dbReference type="Pfam" id="PF00069">
    <property type="entry name" value="Pkinase"/>
    <property type="match status" value="1"/>
</dbReference>
<reference evidence="2" key="1">
    <citation type="submission" date="2020-05" db="EMBL/GenBank/DDBJ databases">
        <title>Phylogenomic resolution of chytrid fungi.</title>
        <authorList>
            <person name="Stajich J.E."/>
            <person name="Amses K."/>
            <person name="Simmons R."/>
            <person name="Seto K."/>
            <person name="Myers J."/>
            <person name="Bonds A."/>
            <person name="Quandt C.A."/>
            <person name="Barry K."/>
            <person name="Liu P."/>
            <person name="Grigoriev I."/>
            <person name="Longcore J.E."/>
            <person name="James T.Y."/>
        </authorList>
    </citation>
    <scope>NUCLEOTIDE SEQUENCE</scope>
    <source>
        <strain evidence="2">JEL0318</strain>
    </source>
</reference>
<accession>A0AAD5S5F6</accession>
<dbReference type="Gene3D" id="1.10.510.10">
    <property type="entry name" value="Transferase(Phosphotransferase) domain 1"/>
    <property type="match status" value="1"/>
</dbReference>
<dbReference type="EMBL" id="JADGJD010001084">
    <property type="protein sequence ID" value="KAJ3046820.1"/>
    <property type="molecule type" value="Genomic_DNA"/>
</dbReference>
<keyword evidence="3" id="KW-1185">Reference proteome</keyword>
<sequence>MKQLVRAMDFVHSYGIFHGDLKAENILLDGHGNLKICDFGCAGHIDRDDQWRGDRRFASPELGLLDEEHDHLKVDVWGVGIIM</sequence>
<dbReference type="PANTHER" id="PTHR24362">
    <property type="entry name" value="SERINE/THREONINE-PROTEIN KINASE NEK"/>
    <property type="match status" value="1"/>
</dbReference>
<comment type="caution">
    <text evidence="2">The sequence shown here is derived from an EMBL/GenBank/DDBJ whole genome shotgun (WGS) entry which is preliminary data.</text>
</comment>
<dbReference type="PROSITE" id="PS00108">
    <property type="entry name" value="PROTEIN_KINASE_ST"/>
    <property type="match status" value="1"/>
</dbReference>
<dbReference type="SUPFAM" id="SSF56112">
    <property type="entry name" value="Protein kinase-like (PK-like)"/>
    <property type="match status" value="1"/>
</dbReference>
<dbReference type="InterPro" id="IPR011009">
    <property type="entry name" value="Kinase-like_dom_sf"/>
</dbReference>
<dbReference type="Proteomes" id="UP001212841">
    <property type="component" value="Unassembled WGS sequence"/>
</dbReference>
<name>A0AAD5S5F6_9FUNG</name>